<feature type="compositionally biased region" description="Polar residues" evidence="1">
    <location>
        <begin position="422"/>
        <end position="432"/>
    </location>
</feature>
<keyword evidence="3" id="KW-1185">Reference proteome</keyword>
<feature type="region of interest" description="Disordered" evidence="1">
    <location>
        <begin position="256"/>
        <end position="275"/>
    </location>
</feature>
<dbReference type="Proteomes" id="UP001178508">
    <property type="component" value="Chromosome 20"/>
</dbReference>
<evidence type="ECO:0000313" key="3">
    <source>
        <dbReference type="Proteomes" id="UP001178508"/>
    </source>
</evidence>
<feature type="compositionally biased region" description="Polar residues" evidence="1">
    <location>
        <begin position="326"/>
        <end position="342"/>
    </location>
</feature>
<evidence type="ECO:0000313" key="2">
    <source>
        <dbReference type="EMBL" id="CAJ1082640.1"/>
    </source>
</evidence>
<feature type="compositionally biased region" description="Basic and acidic residues" evidence="1">
    <location>
        <begin position="120"/>
        <end position="137"/>
    </location>
</feature>
<protein>
    <submittedName>
        <fullName evidence="2">Rho-associated protein kinase 1-like</fullName>
    </submittedName>
</protein>
<feature type="region of interest" description="Disordered" evidence="1">
    <location>
        <begin position="55"/>
        <end position="137"/>
    </location>
</feature>
<feature type="compositionally biased region" description="Basic residues" evidence="1">
    <location>
        <begin position="68"/>
        <end position="79"/>
    </location>
</feature>
<feature type="compositionally biased region" description="Polar residues" evidence="1">
    <location>
        <begin position="264"/>
        <end position="273"/>
    </location>
</feature>
<organism evidence="2 3">
    <name type="scientific">Xyrichtys novacula</name>
    <name type="common">Pearly razorfish</name>
    <name type="synonym">Hemipteronotus novacula</name>
    <dbReference type="NCBI Taxonomy" id="13765"/>
    <lineage>
        <taxon>Eukaryota</taxon>
        <taxon>Metazoa</taxon>
        <taxon>Chordata</taxon>
        <taxon>Craniata</taxon>
        <taxon>Vertebrata</taxon>
        <taxon>Euteleostomi</taxon>
        <taxon>Actinopterygii</taxon>
        <taxon>Neopterygii</taxon>
        <taxon>Teleostei</taxon>
        <taxon>Neoteleostei</taxon>
        <taxon>Acanthomorphata</taxon>
        <taxon>Eupercaria</taxon>
        <taxon>Labriformes</taxon>
        <taxon>Labridae</taxon>
        <taxon>Xyrichtys</taxon>
    </lineage>
</organism>
<dbReference type="AlphaFoldDB" id="A0AAV1H9C3"/>
<proteinExistence type="predicted"/>
<feature type="region of interest" description="Disordered" evidence="1">
    <location>
        <begin position="326"/>
        <end position="432"/>
    </location>
</feature>
<feature type="compositionally biased region" description="Basic residues" evidence="1">
    <location>
        <begin position="403"/>
        <end position="421"/>
    </location>
</feature>
<accession>A0AAV1H9C3</accession>
<keyword evidence="2" id="KW-0808">Transferase</keyword>
<dbReference type="GO" id="GO:0016301">
    <property type="term" value="F:kinase activity"/>
    <property type="evidence" value="ECO:0007669"/>
    <property type="project" value="UniProtKB-KW"/>
</dbReference>
<feature type="region of interest" description="Disordered" evidence="1">
    <location>
        <begin position="1"/>
        <end position="30"/>
    </location>
</feature>
<reference evidence="2" key="1">
    <citation type="submission" date="2023-08" db="EMBL/GenBank/DDBJ databases">
        <authorList>
            <person name="Alioto T."/>
            <person name="Alioto T."/>
            <person name="Gomez Garrido J."/>
        </authorList>
    </citation>
    <scope>NUCLEOTIDE SEQUENCE</scope>
</reference>
<sequence>MPSNMPSKRQCRQKVEASKPMGRTRHQQGLTDVCQEDFETAKHVGNRFDLLCELGGTEDVESVMPSRAKNKKLRRKQQKREKDTAGQTPQDDVKPAELPRTTGEESPEPSPEETESVIKMPEKLLGDDGMSKEELSEKLQEEIQKNKLLQKEMEMKEESTLSIIQTSEAQITAHQQQAEVLKQDTEEKIKSLEDRVKEDKRIISDMKTEQAVLLEKMAEVDDAVQNSLKKEKDLLKENEDLKLQLDSLNQLQEENKELKEKLQTSQESFNTELQLEKEKHEILQRSMDEKVKTLQDEAEEKERMYLREIENLKAKLSLQVSLNIQPVSEVQTEDVATQTDDTSSLEETKLEEEPALEVQQEVVESQEPDTPATLTLQKEPEVSIETVSPAPETPAPAGPSAWKRFRHALGLRKPKSWKRTRSTPQLDPTSTN</sequence>
<evidence type="ECO:0000256" key="1">
    <source>
        <dbReference type="SAM" id="MobiDB-lite"/>
    </source>
</evidence>
<gene>
    <name evidence="2" type="ORF">XNOV1_A007278</name>
</gene>
<feature type="compositionally biased region" description="Acidic residues" evidence="1">
    <location>
        <begin position="105"/>
        <end position="115"/>
    </location>
</feature>
<keyword evidence="2" id="KW-0418">Kinase</keyword>
<name>A0AAV1H9C3_XYRNO</name>
<feature type="compositionally biased region" description="Low complexity" evidence="1">
    <location>
        <begin position="356"/>
        <end position="365"/>
    </location>
</feature>
<dbReference type="EMBL" id="OY660883">
    <property type="protein sequence ID" value="CAJ1082640.1"/>
    <property type="molecule type" value="Genomic_DNA"/>
</dbReference>